<evidence type="ECO:0000256" key="15">
    <source>
        <dbReference type="ARBA" id="ARBA00023049"/>
    </source>
</evidence>
<dbReference type="Pfam" id="PF04389">
    <property type="entry name" value="Peptidase_M28"/>
    <property type="match status" value="1"/>
</dbReference>
<keyword evidence="16" id="KW-0865">Zymogen</keyword>
<evidence type="ECO:0000256" key="13">
    <source>
        <dbReference type="ARBA" id="ARBA00022833"/>
    </source>
</evidence>
<dbReference type="PANTHER" id="PTHR12053:SF3">
    <property type="entry name" value="CARBOXYPEPTIDASE Q"/>
    <property type="match status" value="1"/>
</dbReference>
<dbReference type="Gene3D" id="3.50.30.30">
    <property type="match status" value="1"/>
</dbReference>
<keyword evidence="14" id="KW-0333">Golgi apparatus</keyword>
<dbReference type="EMBL" id="CP003130">
    <property type="protein sequence ID" value="AEU34410.1"/>
    <property type="molecule type" value="Genomic_DNA"/>
</dbReference>
<evidence type="ECO:0000256" key="17">
    <source>
        <dbReference type="ARBA" id="ARBA00023180"/>
    </source>
</evidence>
<comment type="subcellular location">
    <subcellularLocation>
        <location evidence="1">Endoplasmic reticulum</location>
    </subcellularLocation>
    <subcellularLocation>
        <location evidence="3">Golgi apparatus</location>
    </subcellularLocation>
    <subcellularLocation>
        <location evidence="2">Lysosome</location>
    </subcellularLocation>
    <subcellularLocation>
        <location evidence="4">Secreted</location>
    </subcellularLocation>
</comment>
<dbReference type="InterPro" id="IPR039866">
    <property type="entry name" value="CPQ"/>
</dbReference>
<gene>
    <name evidence="22" type="ordered locus">AciX8_0050</name>
</gene>
<dbReference type="GO" id="GO:0004180">
    <property type="term" value="F:carboxypeptidase activity"/>
    <property type="evidence" value="ECO:0007669"/>
    <property type="project" value="UniProtKB-KW"/>
</dbReference>
<keyword evidence="18" id="KW-0458">Lysosome</keyword>
<evidence type="ECO:0000256" key="10">
    <source>
        <dbReference type="ARBA" id="ARBA00022729"/>
    </source>
</evidence>
<evidence type="ECO:0000256" key="8">
    <source>
        <dbReference type="ARBA" id="ARBA00022670"/>
    </source>
</evidence>
<sequence length="459" mass="48404">MIQHFSEDAPGAWTADQLTTMGRIRDAALTDPYAYNELDHLANNIGPRLVGSVQAQGAVDWVAEELRTLGAKVTLEKTMVPHWVRGEEQASLTSWPGGVPGTQQKIVVTALGGSPPTPKEGLTGEVVVLNSFAELKALRPGSLKGKILVFNRPFDKELAAAGQGIAAYEQSVLYRALGPTAGGAAGAAAVLVRSVGSADFRLPHTGETLYAKNVVQVPSAALAAEDADLIATLAKQGRLTLHLTLTTQILPDVPSYNVIADWPGTEHPEQIVMVSGHLDSWDLGTGAIDDGTGIVMSMQTIHLLAKLGIHPRRTVRFVAWMGEESGAQGALTYAHDHESEIGSHVAVLEEDFGADHPIGLTFSGAAALRGYLAPLAKVLDPIGASMITPGDEIGEDVAPLISKGVPGFTAARDPRFYFQYHHTAADTFDKVDPKNLAASAAVMAVTAYALADAETPAPR</sequence>
<evidence type="ECO:0000256" key="7">
    <source>
        <dbReference type="ARBA" id="ARBA00022645"/>
    </source>
</evidence>
<dbReference type="HOGENOM" id="CLU_033697_1_1_0"/>
<dbReference type="OrthoDB" id="9762302at2"/>
<protein>
    <recommendedName>
        <fullName evidence="5">Carboxypeptidase Q</fullName>
    </recommendedName>
    <alternativeName>
        <fullName evidence="20">Plasma glutamate carboxypeptidase</fullName>
    </alternativeName>
</protein>
<dbReference type="eggNOG" id="COG2234">
    <property type="taxonomic scope" value="Bacteria"/>
</dbReference>
<evidence type="ECO:0000256" key="11">
    <source>
        <dbReference type="ARBA" id="ARBA00022801"/>
    </source>
</evidence>
<evidence type="ECO:0000256" key="14">
    <source>
        <dbReference type="ARBA" id="ARBA00023034"/>
    </source>
</evidence>
<evidence type="ECO:0000256" key="5">
    <source>
        <dbReference type="ARBA" id="ARBA00014116"/>
    </source>
</evidence>
<dbReference type="KEGG" id="gma:AciX8_0050"/>
<keyword evidence="9" id="KW-0479">Metal-binding</keyword>
<keyword evidence="6" id="KW-0964">Secreted</keyword>
<dbReference type="STRING" id="682795.AciX8_0050"/>
<dbReference type="SUPFAM" id="SSF53187">
    <property type="entry name" value="Zn-dependent exopeptidases"/>
    <property type="match status" value="1"/>
</dbReference>
<name>G8NXR5_GRAMM</name>
<keyword evidence="23" id="KW-1185">Reference proteome</keyword>
<keyword evidence="12" id="KW-0256">Endoplasmic reticulum</keyword>
<organism evidence="22 23">
    <name type="scientific">Granulicella mallensis (strain ATCC BAA-1857 / DSM 23137 / MP5ACTX8)</name>
    <dbReference type="NCBI Taxonomy" id="682795"/>
    <lineage>
        <taxon>Bacteria</taxon>
        <taxon>Pseudomonadati</taxon>
        <taxon>Acidobacteriota</taxon>
        <taxon>Terriglobia</taxon>
        <taxon>Terriglobales</taxon>
        <taxon>Acidobacteriaceae</taxon>
        <taxon>Granulicella</taxon>
    </lineage>
</organism>
<evidence type="ECO:0000256" key="3">
    <source>
        <dbReference type="ARBA" id="ARBA00004555"/>
    </source>
</evidence>
<evidence type="ECO:0000259" key="21">
    <source>
        <dbReference type="Pfam" id="PF04389"/>
    </source>
</evidence>
<proteinExistence type="predicted"/>
<dbReference type="Proteomes" id="UP000007113">
    <property type="component" value="Chromosome"/>
</dbReference>
<evidence type="ECO:0000256" key="4">
    <source>
        <dbReference type="ARBA" id="ARBA00004613"/>
    </source>
</evidence>
<keyword evidence="11" id="KW-0378">Hydrolase</keyword>
<dbReference type="GO" id="GO:0006508">
    <property type="term" value="P:proteolysis"/>
    <property type="evidence" value="ECO:0007669"/>
    <property type="project" value="UniProtKB-KW"/>
</dbReference>
<evidence type="ECO:0000256" key="2">
    <source>
        <dbReference type="ARBA" id="ARBA00004371"/>
    </source>
</evidence>
<dbReference type="InterPro" id="IPR007484">
    <property type="entry name" value="Peptidase_M28"/>
</dbReference>
<dbReference type="GO" id="GO:0005576">
    <property type="term" value="C:extracellular region"/>
    <property type="evidence" value="ECO:0007669"/>
    <property type="project" value="UniProtKB-SubCell"/>
</dbReference>
<dbReference type="AlphaFoldDB" id="G8NXR5"/>
<evidence type="ECO:0000256" key="9">
    <source>
        <dbReference type="ARBA" id="ARBA00022723"/>
    </source>
</evidence>
<keyword evidence="8" id="KW-0645">Protease</keyword>
<evidence type="ECO:0000256" key="18">
    <source>
        <dbReference type="ARBA" id="ARBA00023228"/>
    </source>
</evidence>
<evidence type="ECO:0000256" key="16">
    <source>
        <dbReference type="ARBA" id="ARBA00023145"/>
    </source>
</evidence>
<feature type="domain" description="Peptidase M28" evidence="21">
    <location>
        <begin position="257"/>
        <end position="445"/>
    </location>
</feature>
<evidence type="ECO:0000256" key="1">
    <source>
        <dbReference type="ARBA" id="ARBA00004240"/>
    </source>
</evidence>
<keyword evidence="17" id="KW-0325">Glycoprotein</keyword>
<keyword evidence="15" id="KW-0482">Metalloprotease</keyword>
<dbReference type="RefSeq" id="WP_014263294.1">
    <property type="nucleotide sequence ID" value="NC_016631.1"/>
</dbReference>
<keyword evidence="10" id="KW-0732">Signal</keyword>
<evidence type="ECO:0000256" key="19">
    <source>
        <dbReference type="ARBA" id="ARBA00025833"/>
    </source>
</evidence>
<keyword evidence="7" id="KW-0121">Carboxypeptidase</keyword>
<dbReference type="PANTHER" id="PTHR12053">
    <property type="entry name" value="PROTEASE FAMILY M28 PLASMA GLUTAMATE CARBOXYPEPTIDASE-RELATED"/>
    <property type="match status" value="1"/>
</dbReference>
<evidence type="ECO:0000256" key="12">
    <source>
        <dbReference type="ARBA" id="ARBA00022824"/>
    </source>
</evidence>
<dbReference type="GO" id="GO:0005764">
    <property type="term" value="C:lysosome"/>
    <property type="evidence" value="ECO:0007669"/>
    <property type="project" value="UniProtKB-SubCell"/>
</dbReference>
<comment type="subunit">
    <text evidence="19">Homodimer. The monomeric form is inactive while the homodimer is active.</text>
</comment>
<evidence type="ECO:0000313" key="22">
    <source>
        <dbReference type="EMBL" id="AEU34410.1"/>
    </source>
</evidence>
<dbReference type="Gene3D" id="3.40.630.10">
    <property type="entry name" value="Zn peptidases"/>
    <property type="match status" value="1"/>
</dbReference>
<evidence type="ECO:0000256" key="20">
    <source>
        <dbReference type="ARBA" id="ARBA00033328"/>
    </source>
</evidence>
<dbReference type="GO" id="GO:0046872">
    <property type="term" value="F:metal ion binding"/>
    <property type="evidence" value="ECO:0007669"/>
    <property type="project" value="UniProtKB-KW"/>
</dbReference>
<accession>G8NXR5</accession>
<evidence type="ECO:0000313" key="23">
    <source>
        <dbReference type="Proteomes" id="UP000007113"/>
    </source>
</evidence>
<evidence type="ECO:0000256" key="6">
    <source>
        <dbReference type="ARBA" id="ARBA00022525"/>
    </source>
</evidence>
<dbReference type="GO" id="GO:0070573">
    <property type="term" value="F:metallodipeptidase activity"/>
    <property type="evidence" value="ECO:0007669"/>
    <property type="project" value="InterPro"/>
</dbReference>
<reference evidence="22 23" key="1">
    <citation type="submission" date="2011-11" db="EMBL/GenBank/DDBJ databases">
        <title>Complete sequence of Granulicella mallensis MP5ACTX8.</title>
        <authorList>
            <consortium name="US DOE Joint Genome Institute"/>
            <person name="Lucas S."/>
            <person name="Copeland A."/>
            <person name="Lapidus A."/>
            <person name="Cheng J.-F."/>
            <person name="Goodwin L."/>
            <person name="Pitluck S."/>
            <person name="Peters L."/>
            <person name="Lu M."/>
            <person name="Detter J.C."/>
            <person name="Han C."/>
            <person name="Tapia R."/>
            <person name="Land M."/>
            <person name="Hauser L."/>
            <person name="Kyrpides N."/>
            <person name="Ivanova N."/>
            <person name="Mikhailova N."/>
            <person name="Pagani I."/>
            <person name="Rawat S."/>
            <person name="Mannisto M."/>
            <person name="Haggblom M."/>
            <person name="Woyke T."/>
        </authorList>
    </citation>
    <scope>NUCLEOTIDE SEQUENCE [LARGE SCALE GENOMIC DNA]</scope>
    <source>
        <strain evidence="23">ATCC BAA-1857 / DSM 23137 / MP5ACTX8</strain>
    </source>
</reference>
<keyword evidence="13" id="KW-0862">Zinc</keyword>